<feature type="compositionally biased region" description="Low complexity" evidence="4">
    <location>
        <begin position="281"/>
        <end position="292"/>
    </location>
</feature>
<keyword evidence="7" id="KW-1185">Reference proteome</keyword>
<name>A0A3P6T512_DIBLA</name>
<organism evidence="6 7">
    <name type="scientific">Dibothriocephalus latus</name>
    <name type="common">Fish tapeworm</name>
    <name type="synonym">Diphyllobothrium latum</name>
    <dbReference type="NCBI Taxonomy" id="60516"/>
    <lineage>
        <taxon>Eukaryota</taxon>
        <taxon>Metazoa</taxon>
        <taxon>Spiralia</taxon>
        <taxon>Lophotrochozoa</taxon>
        <taxon>Platyhelminthes</taxon>
        <taxon>Cestoda</taxon>
        <taxon>Eucestoda</taxon>
        <taxon>Diphyllobothriidea</taxon>
        <taxon>Diphyllobothriidae</taxon>
        <taxon>Dibothriocephalus</taxon>
    </lineage>
</organism>
<dbReference type="PANTHER" id="PTHR12756">
    <property type="entry name" value="CYTOSOLIC CARBOXYPEPTIDASE"/>
    <property type="match status" value="1"/>
</dbReference>
<comment type="similarity">
    <text evidence="2 3">Belongs to the peptidase M14 family.</text>
</comment>
<evidence type="ECO:0000256" key="3">
    <source>
        <dbReference type="PROSITE-ProRule" id="PRU01379"/>
    </source>
</evidence>
<protein>
    <recommendedName>
        <fullName evidence="5">Peptidase M14 domain-containing protein</fullName>
    </recommendedName>
</protein>
<sequence>MELRRQYVFKLIPMLNPDGVVLGHYRTDTRGVNLNRVYLAPNYLQYPSIYAVKALIAYHHLFYGEKMAYPGSISPEKFEKFVMLSKKCRQILNEPEKFGLPKVTTRPKPRYEEPVCTSGDVQSEGHELPKLYSPEVERFNSAEPCKKDVHRPSRYSCCQNQIQLDGPKSTRDDCINGPRIQTREARYLESPVIRHPVEHSQTTTSSLKGKIMRQYFSEQDWVSVFLDENQPPNTSGSRQSELALRLPRNISSATTIPQCQSVEVSLSSMRRTSEEEEEVRLLTSETSKSSLKYPDEHRNQLPSKWMTVLSKGGALEAQCNFQMSHLKYLLEEDRRLPTPLLNRNNCAFKEEDSFGLARHSALSSGRESENVSPELKMLIAHQKRRQSKLSQSQEDLGVAVREKADQDFLAVFENNLGVDEDLRLEFINYCKANHLADPQLLQIPSDESNVQCYIDLHGHCTKRGCFCYGNFLKSEKSMMDNVLYARLIALNSAFFDFGGCNFSARNMYQKDRSTAQSKEGSGRVAVAKHMGLTHCYTIEANYNSVTPPLFFKPIRQLVDSERFGRWLPPCTY</sequence>
<evidence type="ECO:0000313" key="7">
    <source>
        <dbReference type="Proteomes" id="UP000281553"/>
    </source>
</evidence>
<evidence type="ECO:0000256" key="4">
    <source>
        <dbReference type="SAM" id="MobiDB-lite"/>
    </source>
</evidence>
<dbReference type="InterPro" id="IPR050821">
    <property type="entry name" value="Cytosolic_carboxypeptidase"/>
</dbReference>
<comment type="cofactor">
    <cofactor evidence="1">
        <name>Zn(2+)</name>
        <dbReference type="ChEBI" id="CHEBI:29105"/>
    </cofactor>
</comment>
<gene>
    <name evidence="6" type="ORF">DILT_LOCUS2925</name>
</gene>
<dbReference type="Proteomes" id="UP000281553">
    <property type="component" value="Unassembled WGS sequence"/>
</dbReference>
<dbReference type="PROSITE" id="PS52035">
    <property type="entry name" value="PEPTIDASE_M14"/>
    <property type="match status" value="1"/>
</dbReference>
<feature type="domain" description="Peptidase M14" evidence="5">
    <location>
        <begin position="1"/>
        <end position="572"/>
    </location>
</feature>
<dbReference type="OrthoDB" id="10253041at2759"/>
<dbReference type="EMBL" id="UYRU01042837">
    <property type="protein sequence ID" value="VDK78249.1"/>
    <property type="molecule type" value="Genomic_DNA"/>
</dbReference>
<evidence type="ECO:0000256" key="1">
    <source>
        <dbReference type="ARBA" id="ARBA00001947"/>
    </source>
</evidence>
<dbReference type="SUPFAM" id="SSF53187">
    <property type="entry name" value="Zn-dependent exopeptidases"/>
    <property type="match status" value="2"/>
</dbReference>
<dbReference type="GO" id="GO:0004181">
    <property type="term" value="F:metallocarboxypeptidase activity"/>
    <property type="evidence" value="ECO:0007669"/>
    <property type="project" value="InterPro"/>
</dbReference>
<dbReference type="Gene3D" id="3.40.630.10">
    <property type="entry name" value="Zn peptidases"/>
    <property type="match status" value="2"/>
</dbReference>
<reference evidence="6 7" key="1">
    <citation type="submission" date="2018-11" db="EMBL/GenBank/DDBJ databases">
        <authorList>
            <consortium name="Pathogen Informatics"/>
        </authorList>
    </citation>
    <scope>NUCLEOTIDE SEQUENCE [LARGE SCALE GENOMIC DNA]</scope>
</reference>
<dbReference type="GO" id="GO:0006508">
    <property type="term" value="P:proteolysis"/>
    <property type="evidence" value="ECO:0007669"/>
    <property type="project" value="InterPro"/>
</dbReference>
<feature type="region of interest" description="Disordered" evidence="4">
    <location>
        <begin position="268"/>
        <end position="295"/>
    </location>
</feature>
<evidence type="ECO:0000256" key="2">
    <source>
        <dbReference type="ARBA" id="ARBA00005988"/>
    </source>
</evidence>
<accession>A0A3P6T512</accession>
<dbReference type="GO" id="GO:0008270">
    <property type="term" value="F:zinc ion binding"/>
    <property type="evidence" value="ECO:0007669"/>
    <property type="project" value="InterPro"/>
</dbReference>
<proteinExistence type="inferred from homology"/>
<dbReference type="PANTHER" id="PTHR12756:SF12">
    <property type="entry name" value="CYTOSOLIC CARBOXYPEPTIDASE-LIKE PROTEIN 5"/>
    <property type="match status" value="1"/>
</dbReference>
<feature type="active site" description="Proton donor/acceptor" evidence="3">
    <location>
        <position position="539"/>
    </location>
</feature>
<dbReference type="AlphaFoldDB" id="A0A3P6T512"/>
<dbReference type="InterPro" id="IPR000834">
    <property type="entry name" value="Peptidase_M14"/>
</dbReference>
<evidence type="ECO:0000313" key="6">
    <source>
        <dbReference type="EMBL" id="VDK78249.1"/>
    </source>
</evidence>
<evidence type="ECO:0000259" key="5">
    <source>
        <dbReference type="PROSITE" id="PS52035"/>
    </source>
</evidence>